<feature type="compositionally biased region" description="Polar residues" evidence="1">
    <location>
        <begin position="215"/>
        <end position="233"/>
    </location>
</feature>
<accession>A0AA38IS88</accession>
<name>A0AA38IS88_9CUCU</name>
<organism evidence="2 3">
    <name type="scientific">Zophobas morio</name>
    <dbReference type="NCBI Taxonomy" id="2755281"/>
    <lineage>
        <taxon>Eukaryota</taxon>
        <taxon>Metazoa</taxon>
        <taxon>Ecdysozoa</taxon>
        <taxon>Arthropoda</taxon>
        <taxon>Hexapoda</taxon>
        <taxon>Insecta</taxon>
        <taxon>Pterygota</taxon>
        <taxon>Neoptera</taxon>
        <taxon>Endopterygota</taxon>
        <taxon>Coleoptera</taxon>
        <taxon>Polyphaga</taxon>
        <taxon>Cucujiformia</taxon>
        <taxon>Tenebrionidae</taxon>
        <taxon>Zophobas</taxon>
    </lineage>
</organism>
<feature type="region of interest" description="Disordered" evidence="1">
    <location>
        <begin position="1"/>
        <end position="24"/>
    </location>
</feature>
<evidence type="ECO:0000313" key="3">
    <source>
        <dbReference type="Proteomes" id="UP001168821"/>
    </source>
</evidence>
<reference evidence="2" key="1">
    <citation type="journal article" date="2023" name="G3 (Bethesda)">
        <title>Whole genome assemblies of Zophobas morio and Tenebrio molitor.</title>
        <authorList>
            <person name="Kaur S."/>
            <person name="Stinson S.A."/>
            <person name="diCenzo G.C."/>
        </authorList>
    </citation>
    <scope>NUCLEOTIDE SEQUENCE</scope>
    <source>
        <strain evidence="2">QUZm001</strain>
    </source>
</reference>
<feature type="region of interest" description="Disordered" evidence="1">
    <location>
        <begin position="187"/>
        <end position="233"/>
    </location>
</feature>
<evidence type="ECO:0000313" key="2">
    <source>
        <dbReference type="EMBL" id="KAJ3661150.1"/>
    </source>
</evidence>
<comment type="caution">
    <text evidence="2">The sequence shown here is derived from an EMBL/GenBank/DDBJ whole genome shotgun (WGS) entry which is preliminary data.</text>
</comment>
<protein>
    <submittedName>
        <fullName evidence="2">Uncharacterized protein</fullName>
    </submittedName>
</protein>
<sequence>MDSCNKSVSKDKLTQSKKMKAPQVRQTLTSKYRMLKANPLLVHELEKKITSNNKEESVLITPLKTLVNVLDTDSEVLSKFNISYNPDPTSFTLKSDKSLRRCESNKEISKHEFVPPVALPRKKLTLQSSLKANPPKKAQSVPKLVTDRNLNMSSSKTVKKKFTTGSSLSAVQKIKTVKHVNNDASVFKNKKPSMPAPIHSNSQQIRNDQKELKTQHNTKTKLSNTDGTPHSTNNLRRVSVTPNKPQLLKITCTDKDTQKSSMITPDIRSTLTPVFSARKNSLFNTPSNNRKSIFVSKQISNEVTQKLSEWLEIKGKSFKEYHHLKCFGVHAENTIKALNCDGEKENIENSVIIENNNFIKEPPATPEKINLPAVAQTALVDLHKLILDGYPPEQCDIWLKLIKQKCGQVEEEPQYWECRAALEQTKGNINLAVECYKTAIIQGAEVQNVDKCLDQLLQKFSLLNICNESGPHVNKNDRNKIVQDARNIFKSSIIQFAVQEKVLKKKTSEGTTVEKRVFATPVRRSTRLSRSAFTSTPGIHIYSSLQELDASVRDNLNFQCNSALKE</sequence>
<dbReference type="Proteomes" id="UP001168821">
    <property type="component" value="Unassembled WGS sequence"/>
</dbReference>
<gene>
    <name evidence="2" type="ORF">Zmor_005561</name>
</gene>
<keyword evidence="3" id="KW-1185">Reference proteome</keyword>
<proteinExistence type="predicted"/>
<dbReference type="AlphaFoldDB" id="A0AA38IS88"/>
<evidence type="ECO:0000256" key="1">
    <source>
        <dbReference type="SAM" id="MobiDB-lite"/>
    </source>
</evidence>
<dbReference type="EMBL" id="JALNTZ010000002">
    <property type="protein sequence ID" value="KAJ3661150.1"/>
    <property type="molecule type" value="Genomic_DNA"/>
</dbReference>